<evidence type="ECO:0000256" key="1">
    <source>
        <dbReference type="ARBA" id="ARBA00008522"/>
    </source>
</evidence>
<accession>A0A4R2L656</accession>
<comment type="caution">
    <text evidence="3">The sequence shown here is derived from an EMBL/GenBank/DDBJ whole genome shotgun (WGS) entry which is preliminary data.</text>
</comment>
<protein>
    <recommendedName>
        <fullName evidence="2">UPF0178 protein EV214_102155</fullName>
    </recommendedName>
</protein>
<dbReference type="PANTHER" id="PTHR35146">
    <property type="entry name" value="UPF0178 PROTEIN YAII"/>
    <property type="match status" value="1"/>
</dbReference>
<dbReference type="AlphaFoldDB" id="A0A4R2L656"/>
<dbReference type="RefSeq" id="WP_132242318.1">
    <property type="nucleotide sequence ID" value="NZ_SLWV01000002.1"/>
</dbReference>
<evidence type="ECO:0000313" key="4">
    <source>
        <dbReference type="Proteomes" id="UP000294919"/>
    </source>
</evidence>
<reference evidence="3 4" key="1">
    <citation type="submission" date="2019-03" db="EMBL/GenBank/DDBJ databases">
        <title>Genomic Encyclopedia of Type Strains, Phase IV (KMG-IV): sequencing the most valuable type-strain genomes for metagenomic binning, comparative biology and taxonomic classification.</title>
        <authorList>
            <person name="Goeker M."/>
        </authorList>
    </citation>
    <scope>NUCLEOTIDE SEQUENCE [LARGE SCALE GENOMIC DNA]</scope>
    <source>
        <strain evidence="3 4">DSM 102940</strain>
    </source>
</reference>
<keyword evidence="4" id="KW-1185">Reference proteome</keyword>
<dbReference type="EMBL" id="SLWV01000002">
    <property type="protein sequence ID" value="TCO79436.1"/>
    <property type="molecule type" value="Genomic_DNA"/>
</dbReference>
<proteinExistence type="inferred from homology"/>
<comment type="similarity">
    <text evidence="1 2">Belongs to the UPF0178 family.</text>
</comment>
<evidence type="ECO:0000313" key="3">
    <source>
        <dbReference type="EMBL" id="TCO79436.1"/>
    </source>
</evidence>
<evidence type="ECO:0000256" key="2">
    <source>
        <dbReference type="HAMAP-Rule" id="MF_00489"/>
    </source>
</evidence>
<dbReference type="Proteomes" id="UP000294919">
    <property type="component" value="Unassembled WGS sequence"/>
</dbReference>
<dbReference type="PANTHER" id="PTHR35146:SF1">
    <property type="entry name" value="UPF0178 PROTEIN YAII"/>
    <property type="match status" value="1"/>
</dbReference>
<organism evidence="3 4">
    <name type="scientific">Marinisporobacter balticus</name>
    <dbReference type="NCBI Taxonomy" id="2018667"/>
    <lineage>
        <taxon>Bacteria</taxon>
        <taxon>Bacillati</taxon>
        <taxon>Bacillota</taxon>
        <taxon>Clostridia</taxon>
        <taxon>Peptostreptococcales</taxon>
        <taxon>Thermotaleaceae</taxon>
        <taxon>Marinisporobacter</taxon>
    </lineage>
</organism>
<dbReference type="Pfam" id="PF02639">
    <property type="entry name" value="DUF188"/>
    <property type="match status" value="1"/>
</dbReference>
<dbReference type="NCBIfam" id="NF001095">
    <property type="entry name" value="PRK00124.1"/>
    <property type="match status" value="1"/>
</dbReference>
<dbReference type="OrthoDB" id="9798918at2"/>
<name>A0A4R2L656_9FIRM</name>
<dbReference type="InterPro" id="IPR003791">
    <property type="entry name" value="UPF0178"/>
</dbReference>
<sequence length="148" mass="17312">MKILIDADACPVKEIILEVAKEYKVALVMIKNICHELYDDYAKIITVDKGRDMADMVLINNTEKDDIVVTQDYGVAALALARKALVINQNGWLYTNENIDELLSKRHINQQMRRKHKKYTKIAKRTKEDNLKFERKFRELVMSRITNE</sequence>
<dbReference type="HAMAP" id="MF_00489">
    <property type="entry name" value="UPF0178"/>
    <property type="match status" value="1"/>
</dbReference>
<gene>
    <name evidence="3" type="ORF">EV214_102155</name>
</gene>